<dbReference type="EMBL" id="CAICTM010001379">
    <property type="protein sequence ID" value="CAB9523132.1"/>
    <property type="molecule type" value="Genomic_DNA"/>
</dbReference>
<sequence length="334" mass="37372">MLSMPSRAAKQWRAKIPPRCCASVRRRITSDQGKRGADIAGSSSSLQPRDLDDVLQEVKALQALIKEQQALTRSVSSQTAQVQTRLTEIENHMSKISALKASLTKARDAVQKNPALRPLVENLERLVKQSTPIVRDYKYYILGIAVAMVVVWENRSMFYQSTSEEVADLARRTLEQDSLRQSIQETIQTVANNPSTLRTLNDLVQKLVTHEQTEKDLVNLVVHAVNTPEVQKALLDLLAVVFQDPSLQHLAAEFLLKGLDMDSVKKMLDSQTQELVKVTVKDDAVQQATAIGIHRSLLYTITPSFLWRFIEHDKHVSEASTESVPEVPKDGSSQ</sequence>
<dbReference type="AlphaFoldDB" id="A0A9N8EK18"/>
<evidence type="ECO:0000256" key="1">
    <source>
        <dbReference type="SAM" id="MobiDB-lite"/>
    </source>
</evidence>
<gene>
    <name evidence="2" type="ORF">SEMRO_1381_G267830.1</name>
</gene>
<proteinExistence type="predicted"/>
<feature type="region of interest" description="Disordered" evidence="1">
    <location>
        <begin position="27"/>
        <end position="46"/>
    </location>
</feature>
<dbReference type="OrthoDB" id="276540at2759"/>
<feature type="compositionally biased region" description="Basic and acidic residues" evidence="1">
    <location>
        <begin position="28"/>
        <end position="37"/>
    </location>
</feature>
<evidence type="ECO:0000313" key="2">
    <source>
        <dbReference type="EMBL" id="CAB9523132.1"/>
    </source>
</evidence>
<name>A0A9N8EK18_9STRA</name>
<reference evidence="2" key="1">
    <citation type="submission" date="2020-06" db="EMBL/GenBank/DDBJ databases">
        <authorList>
            <consortium name="Plant Systems Biology data submission"/>
        </authorList>
    </citation>
    <scope>NUCLEOTIDE SEQUENCE</scope>
    <source>
        <strain evidence="2">D6</strain>
    </source>
</reference>
<keyword evidence="3" id="KW-1185">Reference proteome</keyword>
<organism evidence="2 3">
    <name type="scientific">Seminavis robusta</name>
    <dbReference type="NCBI Taxonomy" id="568900"/>
    <lineage>
        <taxon>Eukaryota</taxon>
        <taxon>Sar</taxon>
        <taxon>Stramenopiles</taxon>
        <taxon>Ochrophyta</taxon>
        <taxon>Bacillariophyta</taxon>
        <taxon>Bacillariophyceae</taxon>
        <taxon>Bacillariophycidae</taxon>
        <taxon>Naviculales</taxon>
        <taxon>Naviculaceae</taxon>
        <taxon>Seminavis</taxon>
    </lineage>
</organism>
<accession>A0A9N8EK18</accession>
<evidence type="ECO:0000313" key="3">
    <source>
        <dbReference type="Proteomes" id="UP001153069"/>
    </source>
</evidence>
<dbReference type="Proteomes" id="UP001153069">
    <property type="component" value="Unassembled WGS sequence"/>
</dbReference>
<comment type="caution">
    <text evidence="2">The sequence shown here is derived from an EMBL/GenBank/DDBJ whole genome shotgun (WGS) entry which is preliminary data.</text>
</comment>
<protein>
    <submittedName>
        <fullName evidence="2">Uncharacterized protein</fullName>
    </submittedName>
</protein>